<reference evidence="3 4" key="1">
    <citation type="submission" date="2016-10" db="EMBL/GenBank/DDBJ databases">
        <authorList>
            <person name="Varghese N."/>
            <person name="Submissions S."/>
        </authorList>
    </citation>
    <scope>NUCLEOTIDE SEQUENCE [LARGE SCALE GENOMIC DNA]</scope>
    <source>
        <strain evidence="3 4">CECT 8317</strain>
    </source>
</reference>
<proteinExistence type="predicted"/>
<organism evidence="3 4">
    <name type="scientific">Halopseudomonas aestusnigri</name>
    <dbReference type="NCBI Taxonomy" id="857252"/>
    <lineage>
        <taxon>Bacteria</taxon>
        <taxon>Pseudomonadati</taxon>
        <taxon>Pseudomonadota</taxon>
        <taxon>Gammaproteobacteria</taxon>
        <taxon>Pseudomonadales</taxon>
        <taxon>Pseudomonadaceae</taxon>
        <taxon>Halopseudomonas</taxon>
    </lineage>
</organism>
<dbReference type="AlphaFoldDB" id="A0AAQ1GA11"/>
<keyword evidence="4" id="KW-1185">Reference proteome</keyword>
<sequence length="972" mass="102437">MSKKLELAMRIRADMKQAMQQLDQLENELDDAGDQAKRTNSDMEKLGATLGKVAAAFAGGVVYKAVIAATVEQERVTKQLEATLRATGGAAGLNRDQLLSMASALQQVTTYGDEAIIPAQSLLLSFKQIGADVFPRALSMVLDLSTAMQQDLGASATMLGKALEDPVRGITALNRVGATLTEEQGNMVKALAESGRMAEAQNLILEVLEGQYGGSARAARDGFGGAIQGLKNAFGDLLEGKSGLKESSQEIERLTAILADPATAQGADKLVSTLIRLTGALASAAAEGGNFLLFLDRLGTDISNKETEALKTRLDDLQNLLDDKSLFNVGERIRFFGPDGIVSWVSEDEIRTEVARIKRVLADAAEEGPSTDLSTGGIAAPVQDPVLNAEAQKLLDNLKKQAETIGLITEEAKTRYAIESGELGDLIPEHQELLLTQARQLDQAKANATATDAQRKAAEKLASSQLSFVTNLERQASLIGLNTTKTREAEIAEKGLAGALLERAQAAAALLAAEEERLAVTADAGTLAGLQAQILRAQGKEAEALEIEIQQRYGELMKRLKARGDEAGVDIINGLINIEQARARLNETQAIIDQMFDATSRQEQTIQAQLETGLITEGEARRRIVELHKEQAAEVENLLPLMEQLAIATGDPAALENVERIRAELENMQVISDELAIAFRDGLQGGLEEAIMGLADGTMTLRDALESLVLGIAESMARMASEQLADMATQGVMNLFTQGAAEQVQGIQQLTTQQIMSIQTVTNAQKTADIARATSSVAAANTAATGQAGAAATTTSAWAPAATTASIGSFGAAAAIGIAAVLAALAMAQSFNTGGQVRGAGTNTSDSIPAWLSDEEFITRAAVVKQPGALSFLEDFNQRGMTALDDWAGTVYHSTGGLAGTPAPAAPAPVFDGGRMSEESALTANVANNFRFAALFDIEEVASRLGSSPGFTDVLIQMTANNATAMQSALTT</sequence>
<comment type="caution">
    <text evidence="3">The sequence shown here is derived from an EMBL/GenBank/DDBJ whole genome shotgun (WGS) entry which is preliminary data.</text>
</comment>
<protein>
    <submittedName>
        <fullName evidence="3">Prophage tail length tape measure protein</fullName>
    </submittedName>
</protein>
<keyword evidence="1" id="KW-0175">Coiled coil</keyword>
<gene>
    <name evidence="3" type="ORF">SAMN05216586_11668</name>
</gene>
<evidence type="ECO:0000259" key="2">
    <source>
        <dbReference type="Pfam" id="PF06791"/>
    </source>
</evidence>
<dbReference type="Proteomes" id="UP000243518">
    <property type="component" value="Unassembled WGS sequence"/>
</dbReference>
<evidence type="ECO:0000313" key="4">
    <source>
        <dbReference type="Proteomes" id="UP000243518"/>
    </source>
</evidence>
<name>A0AAQ1GA11_9GAMM</name>
<feature type="coiled-coil region" evidence="1">
    <location>
        <begin position="8"/>
        <end position="42"/>
    </location>
</feature>
<dbReference type="RefSeq" id="WP_088277541.1">
    <property type="nucleotide sequence ID" value="NZ_FNVE01000016.1"/>
</dbReference>
<dbReference type="Pfam" id="PF06791">
    <property type="entry name" value="TMP_2"/>
    <property type="match status" value="1"/>
</dbReference>
<accession>A0AAQ1GA11</accession>
<dbReference type="EMBL" id="FNVE01000016">
    <property type="protein sequence ID" value="SEG70420.1"/>
    <property type="molecule type" value="Genomic_DNA"/>
</dbReference>
<feature type="domain" description="Bacteriophage tail tape measure N-terminal" evidence="2">
    <location>
        <begin position="18"/>
        <end position="188"/>
    </location>
</feature>
<evidence type="ECO:0000313" key="3">
    <source>
        <dbReference type="EMBL" id="SEG70420.1"/>
    </source>
</evidence>
<evidence type="ECO:0000256" key="1">
    <source>
        <dbReference type="SAM" id="Coils"/>
    </source>
</evidence>
<dbReference type="InterPro" id="IPR009628">
    <property type="entry name" value="Phage_tape_measure_N"/>
</dbReference>